<evidence type="ECO:0000313" key="7">
    <source>
        <dbReference type="EMBL" id="CAD1545822.1"/>
    </source>
</evidence>
<dbReference type="InterPro" id="IPR005829">
    <property type="entry name" value="Sugar_transporter_CS"/>
</dbReference>
<feature type="transmembrane region" description="Helical" evidence="5">
    <location>
        <begin position="116"/>
        <end position="139"/>
    </location>
</feature>
<accession>A0A6V7J2S3</accession>
<reference evidence="7" key="1">
    <citation type="submission" date="2020-07" db="EMBL/GenBank/DDBJ databases">
        <authorList>
            <person name="Ferguson B K."/>
        </authorList>
    </citation>
    <scope>NUCLEOTIDE SEQUENCE</scope>
    <source>
        <strain evidence="7">L06</strain>
    </source>
</reference>
<dbReference type="InterPro" id="IPR005828">
    <property type="entry name" value="MFS_sugar_transport-like"/>
</dbReference>
<proteinExistence type="predicted"/>
<sequence>MLYILLIFEKAGIDIDPHIATMIFASCHVIACCGTAVAVDWIGRRPLLLLSTLGMALSYFGLSVFLILSHLGFDETQFSWLPIAAMALLALSYSIGLGPLSAIMANEFFNPELASLCNCIYIMLSCVGSFLFVKLFAVFSEAVGFHYSFLGFMVACIIGFFIVLFIIPETKGRSIESIRNGLGSVQEDFSKSVELPVGYIPKLE</sequence>
<dbReference type="PROSITE" id="PS50850">
    <property type="entry name" value="MFS"/>
    <property type="match status" value="1"/>
</dbReference>
<feature type="transmembrane region" description="Helical" evidence="5">
    <location>
        <begin position="46"/>
        <end position="68"/>
    </location>
</feature>
<feature type="transmembrane region" description="Helical" evidence="5">
    <location>
        <begin position="80"/>
        <end position="104"/>
    </location>
</feature>
<dbReference type="InterPro" id="IPR050549">
    <property type="entry name" value="MFS_Trehalose_Transporter"/>
</dbReference>
<evidence type="ECO:0000256" key="1">
    <source>
        <dbReference type="ARBA" id="ARBA00004141"/>
    </source>
</evidence>
<organism evidence="7">
    <name type="scientific">Bracon brevicornis</name>
    <dbReference type="NCBI Taxonomy" id="1563983"/>
    <lineage>
        <taxon>Eukaryota</taxon>
        <taxon>Metazoa</taxon>
        <taxon>Ecdysozoa</taxon>
        <taxon>Arthropoda</taxon>
        <taxon>Hexapoda</taxon>
        <taxon>Insecta</taxon>
        <taxon>Pterygota</taxon>
        <taxon>Neoptera</taxon>
        <taxon>Endopterygota</taxon>
        <taxon>Hymenoptera</taxon>
        <taxon>Apocrita</taxon>
        <taxon>Ichneumonoidea</taxon>
        <taxon>Braconidae</taxon>
        <taxon>Braconinae</taxon>
        <taxon>Bracon</taxon>
    </lineage>
</organism>
<keyword evidence="2 5" id="KW-0812">Transmembrane</keyword>
<feature type="transmembrane region" description="Helical" evidence="5">
    <location>
        <begin position="20"/>
        <end position="39"/>
    </location>
</feature>
<dbReference type="GO" id="GO:0016020">
    <property type="term" value="C:membrane"/>
    <property type="evidence" value="ECO:0007669"/>
    <property type="project" value="UniProtKB-SubCell"/>
</dbReference>
<dbReference type="Pfam" id="PF00083">
    <property type="entry name" value="Sugar_tr"/>
    <property type="match status" value="1"/>
</dbReference>
<evidence type="ECO:0000256" key="5">
    <source>
        <dbReference type="SAM" id="Phobius"/>
    </source>
</evidence>
<dbReference type="GO" id="GO:0022857">
    <property type="term" value="F:transmembrane transporter activity"/>
    <property type="evidence" value="ECO:0007669"/>
    <property type="project" value="InterPro"/>
</dbReference>
<feature type="domain" description="Major facilitator superfamily (MFS) profile" evidence="6">
    <location>
        <begin position="1"/>
        <end position="171"/>
    </location>
</feature>
<evidence type="ECO:0000256" key="3">
    <source>
        <dbReference type="ARBA" id="ARBA00022989"/>
    </source>
</evidence>
<dbReference type="PANTHER" id="PTHR48021:SF1">
    <property type="entry name" value="GH07001P-RELATED"/>
    <property type="match status" value="1"/>
</dbReference>
<dbReference type="InterPro" id="IPR036259">
    <property type="entry name" value="MFS_trans_sf"/>
</dbReference>
<dbReference type="EMBL" id="CADCXW020000012">
    <property type="protein sequence ID" value="CAD1545822.1"/>
    <property type="molecule type" value="Genomic_DNA"/>
</dbReference>
<evidence type="ECO:0000256" key="2">
    <source>
        <dbReference type="ARBA" id="ARBA00022692"/>
    </source>
</evidence>
<dbReference type="PANTHER" id="PTHR48021">
    <property type="match status" value="1"/>
</dbReference>
<protein>
    <recommendedName>
        <fullName evidence="6">Major facilitator superfamily (MFS) profile domain-containing protein</fullName>
    </recommendedName>
</protein>
<dbReference type="InterPro" id="IPR020846">
    <property type="entry name" value="MFS_dom"/>
</dbReference>
<dbReference type="SUPFAM" id="SSF103473">
    <property type="entry name" value="MFS general substrate transporter"/>
    <property type="match status" value="1"/>
</dbReference>
<evidence type="ECO:0000259" key="6">
    <source>
        <dbReference type="PROSITE" id="PS50850"/>
    </source>
</evidence>
<dbReference type="AlphaFoldDB" id="A0A6V7J2S3"/>
<comment type="subcellular location">
    <subcellularLocation>
        <location evidence="1">Membrane</location>
        <topology evidence="1">Multi-pass membrane protein</topology>
    </subcellularLocation>
</comment>
<name>A0A6V7J2S3_9HYME</name>
<keyword evidence="3 5" id="KW-1133">Transmembrane helix</keyword>
<feature type="transmembrane region" description="Helical" evidence="5">
    <location>
        <begin position="145"/>
        <end position="167"/>
    </location>
</feature>
<keyword evidence="4 5" id="KW-0472">Membrane</keyword>
<gene>
    <name evidence="7" type="ORF">BBRV_LOCUS40199</name>
</gene>
<dbReference type="Gene3D" id="1.20.1250.20">
    <property type="entry name" value="MFS general substrate transporter like domains"/>
    <property type="match status" value="1"/>
</dbReference>
<evidence type="ECO:0000256" key="4">
    <source>
        <dbReference type="ARBA" id="ARBA00023136"/>
    </source>
</evidence>
<dbReference type="PROSITE" id="PS00216">
    <property type="entry name" value="SUGAR_TRANSPORT_1"/>
    <property type="match status" value="1"/>
</dbReference>